<comment type="caution">
    <text evidence="7">The sequence shown here is derived from an EMBL/GenBank/DDBJ whole genome shotgun (WGS) entry which is preliminary data.</text>
</comment>
<dbReference type="Proteomes" id="UP001519342">
    <property type="component" value="Unassembled WGS sequence"/>
</dbReference>
<dbReference type="InterPro" id="IPR004753">
    <property type="entry name" value="MreB"/>
</dbReference>
<dbReference type="InterPro" id="IPR056546">
    <property type="entry name" value="MreB_MamK-like"/>
</dbReference>
<keyword evidence="4 6" id="KW-0133">Cell shape</keyword>
<name>A0ABS4GB78_9FIRM</name>
<evidence type="ECO:0000256" key="5">
    <source>
        <dbReference type="ARBA" id="ARBA00023458"/>
    </source>
</evidence>
<comment type="function">
    <text evidence="6">Forms membrane-associated dynamic filaments that are essential for cell shape determination. Acts by regulating cell wall synthesis and cell elongation, and thus cell shape. A feedback loop between cell geometry and MreB localization may maintain elongated cell shape by targeting cell wall growth to regions of negative cell wall curvature.</text>
</comment>
<evidence type="ECO:0000256" key="6">
    <source>
        <dbReference type="HAMAP-Rule" id="MF_02207"/>
    </source>
</evidence>
<dbReference type="EMBL" id="JAGGKS010000002">
    <property type="protein sequence ID" value="MBP1924943.1"/>
    <property type="molecule type" value="Genomic_DNA"/>
</dbReference>
<protein>
    <recommendedName>
        <fullName evidence="6">Cell shape-determining protein MreB</fullName>
    </recommendedName>
</protein>
<keyword evidence="8" id="KW-1185">Reference proteome</keyword>
<dbReference type="Pfam" id="PF06723">
    <property type="entry name" value="MreB_Mbl"/>
    <property type="match status" value="1"/>
</dbReference>
<dbReference type="SMART" id="SM00268">
    <property type="entry name" value="ACTIN"/>
    <property type="match status" value="1"/>
</dbReference>
<proteinExistence type="inferred from homology"/>
<dbReference type="PRINTS" id="PR01652">
    <property type="entry name" value="SHAPEPROTEIN"/>
</dbReference>
<comment type="subcellular location">
    <subcellularLocation>
        <location evidence="6">Cytoplasm</location>
    </subcellularLocation>
    <text evidence="6">Membrane-associated.</text>
</comment>
<dbReference type="SUPFAM" id="SSF53067">
    <property type="entry name" value="Actin-like ATPase domain"/>
    <property type="match status" value="2"/>
</dbReference>
<dbReference type="InterPro" id="IPR004000">
    <property type="entry name" value="Actin"/>
</dbReference>
<organism evidence="7 8">
    <name type="scientific">Sedimentibacter acidaminivorans</name>
    <dbReference type="NCBI Taxonomy" id="913099"/>
    <lineage>
        <taxon>Bacteria</taxon>
        <taxon>Bacillati</taxon>
        <taxon>Bacillota</taxon>
        <taxon>Tissierellia</taxon>
        <taxon>Sedimentibacter</taxon>
    </lineage>
</organism>
<dbReference type="RefSeq" id="WP_209510701.1">
    <property type="nucleotide sequence ID" value="NZ_JAGGKS010000002.1"/>
</dbReference>
<evidence type="ECO:0000313" key="8">
    <source>
        <dbReference type="Proteomes" id="UP001519342"/>
    </source>
</evidence>
<dbReference type="InterPro" id="IPR043129">
    <property type="entry name" value="ATPase_NBD"/>
</dbReference>
<feature type="binding site" evidence="6">
    <location>
        <begin position="209"/>
        <end position="212"/>
    </location>
    <ligand>
        <name>ATP</name>
        <dbReference type="ChEBI" id="CHEBI:30616"/>
    </ligand>
</feature>
<comment type="caution">
    <text evidence="6">Lacks conserved residue(s) required for the propagation of feature annotation.</text>
</comment>
<keyword evidence="1 6" id="KW-0963">Cytoplasm</keyword>
<evidence type="ECO:0000256" key="3">
    <source>
        <dbReference type="ARBA" id="ARBA00022840"/>
    </source>
</evidence>
<comment type="subunit">
    <text evidence="6">Forms polymers.</text>
</comment>
<gene>
    <name evidence="6" type="primary">mreB</name>
    <name evidence="7" type="ORF">J2Z76_000800</name>
</gene>
<evidence type="ECO:0000256" key="1">
    <source>
        <dbReference type="ARBA" id="ARBA00022490"/>
    </source>
</evidence>
<dbReference type="PANTHER" id="PTHR42749:SF1">
    <property type="entry name" value="CELL SHAPE-DETERMINING PROTEIN MREB"/>
    <property type="match status" value="1"/>
</dbReference>
<keyword evidence="3 6" id="KW-0067">ATP-binding</keyword>
<dbReference type="HAMAP" id="MF_02207">
    <property type="entry name" value="MreB"/>
    <property type="match status" value="1"/>
</dbReference>
<dbReference type="PANTHER" id="PTHR42749">
    <property type="entry name" value="CELL SHAPE-DETERMINING PROTEIN MREB"/>
    <property type="match status" value="1"/>
</dbReference>
<feature type="binding site" evidence="6">
    <location>
        <begin position="161"/>
        <end position="163"/>
    </location>
    <ligand>
        <name>ATP</name>
        <dbReference type="ChEBI" id="CHEBI:30616"/>
    </ligand>
</feature>
<comment type="similarity">
    <text evidence="5 6">Belongs to the FtsA/MreB family.</text>
</comment>
<feature type="binding site" evidence="6">
    <location>
        <begin position="317"/>
        <end position="320"/>
    </location>
    <ligand>
        <name>ATP</name>
        <dbReference type="ChEBI" id="CHEBI:30616"/>
    </ligand>
</feature>
<evidence type="ECO:0000256" key="2">
    <source>
        <dbReference type="ARBA" id="ARBA00022741"/>
    </source>
</evidence>
<accession>A0ABS4GB78</accession>
<reference evidence="7 8" key="1">
    <citation type="submission" date="2021-03" db="EMBL/GenBank/DDBJ databases">
        <title>Genomic Encyclopedia of Type Strains, Phase IV (KMG-IV): sequencing the most valuable type-strain genomes for metagenomic binning, comparative biology and taxonomic classification.</title>
        <authorList>
            <person name="Goeker M."/>
        </authorList>
    </citation>
    <scope>NUCLEOTIDE SEQUENCE [LARGE SCALE GENOMIC DNA]</scope>
    <source>
        <strain evidence="7 8">DSM 24004</strain>
    </source>
</reference>
<dbReference type="CDD" id="cd10225">
    <property type="entry name" value="ASKHA_NBD_MreB-like"/>
    <property type="match status" value="1"/>
</dbReference>
<dbReference type="Gene3D" id="3.30.420.40">
    <property type="match status" value="3"/>
</dbReference>
<sequence length="357" mass="38578">MGFINFFTQNIGIDLGTSNTLVYVNDKGIIVNEPSVVAINVNTNTVRAVGNDAKYMLDRTPKTINAIRPLQNGVIADFEITSAMIKYFINKSLNNRRFMKSNIVICVPVGVTSIERRAVEEVAYDSGAKKVKLVEEPMAAAIGAGLLVHEAVGNMIIDIGGGTTEIAIVSLGGIVVSDSLRIAGDDIDANIKEYIKLKYKMEIGLVSAENIKKVIGNASNEFYNKEKAKVKKDKAESDESGEVDINESKKETNQMEIRGRDIVSGLPISISITSDEIRTAIIETVNSIVGAIKRVLERTPPELAADLYENGIYLTGGGALLKGLDIYIEKETGLKVHVADNPLECVALGAGKICENM</sequence>
<evidence type="ECO:0000256" key="4">
    <source>
        <dbReference type="ARBA" id="ARBA00022960"/>
    </source>
</evidence>
<dbReference type="NCBIfam" id="NF010539">
    <property type="entry name" value="PRK13927.1"/>
    <property type="match status" value="1"/>
</dbReference>
<evidence type="ECO:0000313" key="7">
    <source>
        <dbReference type="EMBL" id="MBP1924943.1"/>
    </source>
</evidence>
<keyword evidence="2 6" id="KW-0547">Nucleotide-binding</keyword>